<evidence type="ECO:0000313" key="2">
    <source>
        <dbReference type="EMBL" id="SFF39397.1"/>
    </source>
</evidence>
<feature type="non-terminal residue" evidence="2">
    <location>
        <position position="1"/>
    </location>
</feature>
<evidence type="ECO:0000313" key="3">
    <source>
        <dbReference type="Proteomes" id="UP000198598"/>
    </source>
</evidence>
<organism evidence="2 3">
    <name type="scientific">Spirosoma endophyticum</name>
    <dbReference type="NCBI Taxonomy" id="662367"/>
    <lineage>
        <taxon>Bacteria</taxon>
        <taxon>Pseudomonadati</taxon>
        <taxon>Bacteroidota</taxon>
        <taxon>Cytophagia</taxon>
        <taxon>Cytophagales</taxon>
        <taxon>Cytophagaceae</taxon>
        <taxon>Spirosoma</taxon>
    </lineage>
</organism>
<feature type="compositionally biased region" description="Basic and acidic residues" evidence="1">
    <location>
        <begin position="57"/>
        <end position="69"/>
    </location>
</feature>
<dbReference type="AlphaFoldDB" id="A0A1I2IE80"/>
<dbReference type="RefSeq" id="WP_218160659.1">
    <property type="nucleotide sequence ID" value="NZ_FOLQ01000064.1"/>
</dbReference>
<evidence type="ECO:0000256" key="1">
    <source>
        <dbReference type="SAM" id="MobiDB-lite"/>
    </source>
</evidence>
<feature type="region of interest" description="Disordered" evidence="1">
    <location>
        <begin position="52"/>
        <end position="85"/>
    </location>
</feature>
<name>A0A1I2IE80_9BACT</name>
<sequence>VPFRLSNVPFRPRIYVKINYLQPLQIEQIIQVHKICVEKKAVFREATANQKKLPQTEYERGKGKAEKNKNTKRHNREKGVNYKFS</sequence>
<gene>
    <name evidence="2" type="ORF">SAMN05216167_1641</name>
</gene>
<dbReference type="EMBL" id="FOLQ01000064">
    <property type="protein sequence ID" value="SFF39397.1"/>
    <property type="molecule type" value="Genomic_DNA"/>
</dbReference>
<keyword evidence="3" id="KW-1185">Reference proteome</keyword>
<accession>A0A1I2IE80</accession>
<proteinExistence type="predicted"/>
<reference evidence="2 3" key="1">
    <citation type="submission" date="2016-10" db="EMBL/GenBank/DDBJ databases">
        <authorList>
            <person name="de Groot N.N."/>
        </authorList>
    </citation>
    <scope>NUCLEOTIDE SEQUENCE [LARGE SCALE GENOMIC DNA]</scope>
    <source>
        <strain evidence="2 3">DSM 26130</strain>
    </source>
</reference>
<protein>
    <submittedName>
        <fullName evidence="2">Uncharacterized protein</fullName>
    </submittedName>
</protein>
<dbReference type="Proteomes" id="UP000198598">
    <property type="component" value="Unassembled WGS sequence"/>
</dbReference>